<dbReference type="RefSeq" id="WP_210656712.1">
    <property type="nucleotide sequence ID" value="NZ_JAGKSP010000002.1"/>
</dbReference>
<dbReference type="CDD" id="cd00093">
    <property type="entry name" value="HTH_XRE"/>
    <property type="match status" value="1"/>
</dbReference>
<dbReference type="Gene3D" id="3.30.450.20">
    <property type="entry name" value="PAS domain"/>
    <property type="match status" value="1"/>
</dbReference>
<dbReference type="PROSITE" id="PS50112">
    <property type="entry name" value="PAS"/>
    <property type="match status" value="1"/>
</dbReference>
<accession>A0ABS5C904</accession>
<protein>
    <submittedName>
        <fullName evidence="3">Helix-turn-helix domain-containing protein</fullName>
    </submittedName>
</protein>
<evidence type="ECO:0000313" key="4">
    <source>
        <dbReference type="Proteomes" id="UP000673394"/>
    </source>
</evidence>
<dbReference type="InterPro" id="IPR001387">
    <property type="entry name" value="Cro/C1-type_HTH"/>
</dbReference>
<name>A0ABS5C904_9BACL</name>
<dbReference type="InterPro" id="IPR035965">
    <property type="entry name" value="PAS-like_dom_sf"/>
</dbReference>
<dbReference type="InterPro" id="IPR010982">
    <property type="entry name" value="Lambda_DNA-bd_dom_sf"/>
</dbReference>
<keyword evidence="4" id="KW-1185">Reference proteome</keyword>
<reference evidence="3 4" key="1">
    <citation type="submission" date="2021-04" db="EMBL/GenBank/DDBJ databases">
        <title>Paenibacillus sp. DLE-14 whole genome sequence.</title>
        <authorList>
            <person name="Ham Y.J."/>
        </authorList>
    </citation>
    <scope>NUCLEOTIDE SEQUENCE [LARGE SCALE GENOMIC DNA]</scope>
    <source>
        <strain evidence="3 4">DLE-14</strain>
    </source>
</reference>
<dbReference type="SMART" id="SM00530">
    <property type="entry name" value="HTH_XRE"/>
    <property type="match status" value="1"/>
</dbReference>
<proteinExistence type="predicted"/>
<dbReference type="EMBL" id="JAGKSP010000002">
    <property type="protein sequence ID" value="MBP3962484.1"/>
    <property type="molecule type" value="Genomic_DNA"/>
</dbReference>
<organism evidence="3 4">
    <name type="scientific">Paenibacillus lignilyticus</name>
    <dbReference type="NCBI Taxonomy" id="1172615"/>
    <lineage>
        <taxon>Bacteria</taxon>
        <taxon>Bacillati</taxon>
        <taxon>Bacillota</taxon>
        <taxon>Bacilli</taxon>
        <taxon>Bacillales</taxon>
        <taxon>Paenibacillaceae</taxon>
        <taxon>Paenibacillus</taxon>
    </lineage>
</organism>
<dbReference type="Gene3D" id="1.10.260.40">
    <property type="entry name" value="lambda repressor-like DNA-binding domains"/>
    <property type="match status" value="1"/>
</dbReference>
<sequence length="320" mass="36640">MDDLFTYYTDAIMIIHENQGVRTIHTINNAFSTITGFTSEQLVGQDIATIQPDTANTLWGLISRLCATFSEHKNSAYAECNLTMQADKPIFAEVHIQQLEIINAVYYTVKLVDRSEHKWIEEMVLQQNVVSSVIYTSGGLMTSLRSYRNSIPYDRYKLSLKHNKEFVIEEDQARVHNFFNSLRESRQSGQITYTLQLFEDRYLTTSLIQPFYNADDSFKCYAILTLAMNSIHLSKFGQAIRKQTQVFKSDMRDADIDPAYKLRLLMVEKKLSVTQLAENTQISLTTISNIRNGKIKKPQRLTAHLIAAELGVEPGEIWGD</sequence>
<dbReference type="SUPFAM" id="SSF47413">
    <property type="entry name" value="lambda repressor-like DNA-binding domains"/>
    <property type="match status" value="1"/>
</dbReference>
<gene>
    <name evidence="3" type="ORF">I8J30_07165</name>
</gene>
<evidence type="ECO:0000313" key="3">
    <source>
        <dbReference type="EMBL" id="MBP3962484.1"/>
    </source>
</evidence>
<feature type="domain" description="HTH cro/C1-type" evidence="2">
    <location>
        <begin position="262"/>
        <end position="317"/>
    </location>
</feature>
<evidence type="ECO:0000259" key="2">
    <source>
        <dbReference type="PROSITE" id="PS50943"/>
    </source>
</evidence>
<dbReference type="Pfam" id="PF13443">
    <property type="entry name" value="HTH_26"/>
    <property type="match status" value="1"/>
</dbReference>
<evidence type="ECO:0000259" key="1">
    <source>
        <dbReference type="PROSITE" id="PS50112"/>
    </source>
</evidence>
<dbReference type="PROSITE" id="PS50943">
    <property type="entry name" value="HTH_CROC1"/>
    <property type="match status" value="1"/>
</dbReference>
<dbReference type="Proteomes" id="UP000673394">
    <property type="component" value="Unassembled WGS sequence"/>
</dbReference>
<dbReference type="InterPro" id="IPR000014">
    <property type="entry name" value="PAS"/>
</dbReference>
<comment type="caution">
    <text evidence="3">The sequence shown here is derived from an EMBL/GenBank/DDBJ whole genome shotgun (WGS) entry which is preliminary data.</text>
</comment>
<dbReference type="SUPFAM" id="SSF55785">
    <property type="entry name" value="PYP-like sensor domain (PAS domain)"/>
    <property type="match status" value="1"/>
</dbReference>
<feature type="domain" description="PAS" evidence="1">
    <location>
        <begin position="1"/>
        <end position="58"/>
    </location>
</feature>